<feature type="signal peptide" evidence="12">
    <location>
        <begin position="1"/>
        <end position="21"/>
    </location>
</feature>
<dbReference type="FunFam" id="2.40.30.170:FF:000001">
    <property type="entry name" value="Multidrug resistance efflux transporter MdtE"/>
    <property type="match status" value="1"/>
</dbReference>
<keyword evidence="6 12" id="KW-0732">Signal</keyword>
<evidence type="ECO:0000256" key="9">
    <source>
        <dbReference type="ARBA" id="ARBA00023288"/>
    </source>
</evidence>
<dbReference type="InterPro" id="IPR058624">
    <property type="entry name" value="MdtA-like_HH"/>
</dbReference>
<sequence>MTLSRPLAPLVLALSMSWLLAGCNGQKAESAAAPPAAEVGVVTLKTEPLALMTELAGRTSPYLVADVRPQVGGIIQKRHFTEGGMVKAGEPLYQIDPATYEAAVARAQAALAKAEANLTTARTKAERYGELVSIQAVSQQDNDDAQAAFHAAKAEVLAARAELKTAEIDLYYTRVASPIAGRIGKSSVTPGALVTSNQNTALATVQQLDPIYVDVTQSSAELLRLKRELANGTLAQDEKGRAKVSLKLEDGSDYPQEGRLEFADVTVDTNTGTVTLRAVFPNPDATLLPGMYVRAQVQEGINPQALLVPQQGVTRNTKGEPTALVVGKDGKVAQRVLQTQRAIGDKWLVSAGLQAGDKVIVQGLQKVRPGMPVKPVETGSKPAADGQAKPAAAAPAAR</sequence>
<evidence type="ECO:0000313" key="20">
    <source>
        <dbReference type="Proteomes" id="UP001200247"/>
    </source>
</evidence>
<dbReference type="OrthoDB" id="9783047at2"/>
<dbReference type="Pfam" id="PF25917">
    <property type="entry name" value="BSH_RND"/>
    <property type="match status" value="1"/>
</dbReference>
<evidence type="ECO:0000256" key="1">
    <source>
        <dbReference type="ARBA" id="ARBA00004519"/>
    </source>
</evidence>
<evidence type="ECO:0000259" key="14">
    <source>
        <dbReference type="Pfam" id="PF25917"/>
    </source>
</evidence>
<dbReference type="SUPFAM" id="SSF111369">
    <property type="entry name" value="HlyD-like secretion proteins"/>
    <property type="match status" value="1"/>
</dbReference>
<evidence type="ECO:0000256" key="5">
    <source>
        <dbReference type="ARBA" id="ARBA00022519"/>
    </source>
</evidence>
<evidence type="ECO:0000256" key="12">
    <source>
        <dbReference type="SAM" id="SignalP"/>
    </source>
</evidence>
<dbReference type="InterPro" id="IPR058626">
    <property type="entry name" value="MdtA-like_b-barrel"/>
</dbReference>
<dbReference type="Gene3D" id="2.40.50.100">
    <property type="match status" value="1"/>
</dbReference>
<evidence type="ECO:0000256" key="4">
    <source>
        <dbReference type="ARBA" id="ARBA00022475"/>
    </source>
</evidence>
<feature type="coiled-coil region" evidence="10">
    <location>
        <begin position="104"/>
        <end position="131"/>
    </location>
</feature>
<reference evidence="17" key="3">
    <citation type="submission" date="2017-06" db="EMBL/GenBank/DDBJ databases">
        <authorList>
            <person name="Kim H.J."/>
            <person name="Triplett B.A."/>
        </authorList>
    </citation>
    <scope>NUCLEOTIDE SEQUENCE</scope>
    <source>
        <strain evidence="17">HLGZ1</strain>
    </source>
</reference>
<reference evidence="18 20" key="4">
    <citation type="submission" date="2021-10" db="EMBL/GenBank/DDBJ databases">
        <title>Whole-genome sequencing analysis of Laribacter hongkongensis: virulence gene profiles, carbohydrate-active enzyme prediction, and antimicrobial resistance characterization.</title>
        <authorList>
            <person name="Yuan P."/>
            <person name="Zhan Y."/>
            <person name="Chen D."/>
        </authorList>
    </citation>
    <scope>NUCLEOTIDE SEQUENCE [LARGE SCALE GENOMIC DNA]</scope>
    <source>
        <strain evidence="18 20">W67</strain>
    </source>
</reference>
<evidence type="ECO:0000256" key="8">
    <source>
        <dbReference type="ARBA" id="ARBA00023139"/>
    </source>
</evidence>
<evidence type="ECO:0000259" key="15">
    <source>
        <dbReference type="Pfam" id="PF25944"/>
    </source>
</evidence>
<evidence type="ECO:0000259" key="16">
    <source>
        <dbReference type="Pfam" id="PF25967"/>
    </source>
</evidence>
<accession>A0A248LKH5</accession>
<dbReference type="Pfam" id="PF25876">
    <property type="entry name" value="HH_MFP_RND"/>
    <property type="match status" value="1"/>
</dbReference>
<dbReference type="GO" id="GO:0009636">
    <property type="term" value="P:response to toxic substance"/>
    <property type="evidence" value="ECO:0007669"/>
    <property type="project" value="UniProtKB-ARBA"/>
</dbReference>
<feature type="domain" description="Multidrug resistance protein MdtA-like alpha-helical hairpin" evidence="13">
    <location>
        <begin position="105"/>
        <end position="173"/>
    </location>
</feature>
<evidence type="ECO:0000256" key="3">
    <source>
        <dbReference type="ARBA" id="ARBA00022448"/>
    </source>
</evidence>
<keyword evidence="8" id="KW-0564">Palmitate</keyword>
<keyword evidence="3" id="KW-0813">Transport</keyword>
<evidence type="ECO:0000256" key="10">
    <source>
        <dbReference type="SAM" id="Coils"/>
    </source>
</evidence>
<dbReference type="Proteomes" id="UP001200247">
    <property type="component" value="Unassembled WGS sequence"/>
</dbReference>
<keyword evidence="9" id="KW-0449">Lipoprotein</keyword>
<dbReference type="InterPro" id="IPR058625">
    <property type="entry name" value="MdtA-like_BSH"/>
</dbReference>
<evidence type="ECO:0000313" key="19">
    <source>
        <dbReference type="Proteomes" id="UP000197424"/>
    </source>
</evidence>
<organism evidence="17 19">
    <name type="scientific">Laribacter hongkongensis</name>
    <dbReference type="NCBI Taxonomy" id="168471"/>
    <lineage>
        <taxon>Bacteria</taxon>
        <taxon>Pseudomonadati</taxon>
        <taxon>Pseudomonadota</taxon>
        <taxon>Betaproteobacteria</taxon>
        <taxon>Neisseriales</taxon>
        <taxon>Aquaspirillaceae</taxon>
        <taxon>Laribacter</taxon>
    </lineage>
</organism>
<dbReference type="Pfam" id="PF25944">
    <property type="entry name" value="Beta-barrel_RND"/>
    <property type="match status" value="1"/>
</dbReference>
<evidence type="ECO:0000259" key="13">
    <source>
        <dbReference type="Pfam" id="PF25876"/>
    </source>
</evidence>
<comment type="subcellular location">
    <subcellularLocation>
        <location evidence="1">Cell inner membrane</location>
        <topology evidence="1">Lipid-anchor</topology>
    </subcellularLocation>
</comment>
<feature type="region of interest" description="Disordered" evidence="11">
    <location>
        <begin position="371"/>
        <end position="398"/>
    </location>
</feature>
<dbReference type="NCBIfam" id="TIGR01730">
    <property type="entry name" value="RND_mfp"/>
    <property type="match status" value="1"/>
</dbReference>
<evidence type="ECO:0000256" key="6">
    <source>
        <dbReference type="ARBA" id="ARBA00022729"/>
    </source>
</evidence>
<dbReference type="EMBL" id="CP022115">
    <property type="protein sequence ID" value="ASJ25019.1"/>
    <property type="molecule type" value="Genomic_DNA"/>
</dbReference>
<dbReference type="GO" id="GO:0022857">
    <property type="term" value="F:transmembrane transporter activity"/>
    <property type="evidence" value="ECO:0007669"/>
    <property type="project" value="InterPro"/>
</dbReference>
<dbReference type="EMBL" id="JAJAXM010000012">
    <property type="protein sequence ID" value="MCG9025904.1"/>
    <property type="molecule type" value="Genomic_DNA"/>
</dbReference>
<dbReference type="GO" id="GO:0042908">
    <property type="term" value="P:xenobiotic transport"/>
    <property type="evidence" value="ECO:0007669"/>
    <property type="project" value="UniProtKB-ARBA"/>
</dbReference>
<dbReference type="Gene3D" id="2.40.30.170">
    <property type="match status" value="1"/>
</dbReference>
<dbReference type="PANTHER" id="PTHR30158">
    <property type="entry name" value="ACRA/E-RELATED COMPONENT OF DRUG EFFLUX TRANSPORTER"/>
    <property type="match status" value="1"/>
</dbReference>
<feature type="domain" description="Multidrug resistance protein MdtA-like beta-barrel" evidence="15">
    <location>
        <begin position="210"/>
        <end position="300"/>
    </location>
</feature>
<feature type="domain" description="Multidrug resistance protein MdtA-like barrel-sandwich hybrid" evidence="14">
    <location>
        <begin position="64"/>
        <end position="206"/>
    </location>
</feature>
<reference evidence="19" key="2">
    <citation type="submission" date="2017-06" db="EMBL/GenBank/DDBJ databases">
        <title>Whole genome sequence of Laribacter hongkongensis LHGZ1.</title>
        <authorList>
            <person name="Chen D."/>
            <person name="Wu H."/>
            <person name="Chen J."/>
        </authorList>
    </citation>
    <scope>NUCLEOTIDE SEQUENCE [LARGE SCALE GENOMIC DNA]</scope>
    <source>
        <strain evidence="19">LHGZ1</strain>
    </source>
</reference>
<comment type="similarity">
    <text evidence="2">Belongs to the membrane fusion protein (MFP) (TC 8.A.1) family.</text>
</comment>
<dbReference type="InterPro" id="IPR006143">
    <property type="entry name" value="RND_pump_MFP"/>
</dbReference>
<protein>
    <submittedName>
        <fullName evidence="17 18">Efflux RND transporter periplasmic adaptor subunit</fullName>
    </submittedName>
</protein>
<name>A0A248LKH5_9NEIS</name>
<gene>
    <name evidence="18" type="ORF">LH440_08320</name>
    <name evidence="17" type="ORF">LHGZ1_2188</name>
</gene>
<dbReference type="GO" id="GO:0046677">
    <property type="term" value="P:response to antibiotic"/>
    <property type="evidence" value="ECO:0007669"/>
    <property type="project" value="TreeGrafter"/>
</dbReference>
<dbReference type="AlphaFoldDB" id="A0A248LKH5"/>
<keyword evidence="4" id="KW-1003">Cell membrane</keyword>
<dbReference type="InterPro" id="IPR058627">
    <property type="entry name" value="MdtA-like_C"/>
</dbReference>
<dbReference type="Proteomes" id="UP000197424">
    <property type="component" value="Chromosome"/>
</dbReference>
<dbReference type="PROSITE" id="PS51257">
    <property type="entry name" value="PROKAR_LIPOPROTEIN"/>
    <property type="match status" value="1"/>
</dbReference>
<dbReference type="GO" id="GO:0005886">
    <property type="term" value="C:plasma membrane"/>
    <property type="evidence" value="ECO:0007669"/>
    <property type="project" value="UniProtKB-SubCell"/>
</dbReference>
<reference evidence="17" key="1">
    <citation type="journal article" date="2017" name="J. Antimicrob. Chemother.">
        <title>Emergence and genomic analysis of MDR Laribacter hongkongensis strain HLGZ1 from Guangzhou, China.</title>
        <authorList>
            <person name="Wu H.K."/>
            <person name="Chen J.H."/>
            <person name="Yang L."/>
            <person name="Li A.R."/>
            <person name="Su D.H."/>
            <person name="Lin Y.P."/>
            <person name="Chen D.Q."/>
        </authorList>
    </citation>
    <scope>NUCLEOTIDE SEQUENCE</scope>
    <source>
        <strain evidence="17">HLGZ1</strain>
    </source>
</reference>
<dbReference type="PANTHER" id="PTHR30158:SF3">
    <property type="entry name" value="MULTIDRUG EFFLUX PUMP SUBUNIT ACRA-RELATED"/>
    <property type="match status" value="1"/>
</dbReference>
<evidence type="ECO:0000313" key="18">
    <source>
        <dbReference type="EMBL" id="MCG9025904.1"/>
    </source>
</evidence>
<dbReference type="Pfam" id="PF25967">
    <property type="entry name" value="RND-MFP_C"/>
    <property type="match status" value="1"/>
</dbReference>
<evidence type="ECO:0000313" key="17">
    <source>
        <dbReference type="EMBL" id="ASJ25019.1"/>
    </source>
</evidence>
<feature type="chain" id="PRO_5044379187" evidence="12">
    <location>
        <begin position="22"/>
        <end position="398"/>
    </location>
</feature>
<dbReference type="FunFam" id="2.40.420.20:FF:000001">
    <property type="entry name" value="Efflux RND transporter periplasmic adaptor subunit"/>
    <property type="match status" value="1"/>
</dbReference>
<evidence type="ECO:0000256" key="11">
    <source>
        <dbReference type="SAM" id="MobiDB-lite"/>
    </source>
</evidence>
<keyword evidence="7" id="KW-0472">Membrane</keyword>
<feature type="compositionally biased region" description="Low complexity" evidence="11">
    <location>
        <begin position="382"/>
        <end position="398"/>
    </location>
</feature>
<keyword evidence="5" id="KW-0997">Cell inner membrane</keyword>
<dbReference type="Gene3D" id="2.40.420.20">
    <property type="match status" value="1"/>
</dbReference>
<evidence type="ECO:0000256" key="2">
    <source>
        <dbReference type="ARBA" id="ARBA00009477"/>
    </source>
</evidence>
<feature type="domain" description="Multidrug resistance protein MdtA-like C-terminal permuted SH3" evidence="16">
    <location>
        <begin position="304"/>
        <end position="366"/>
    </location>
</feature>
<evidence type="ECO:0000256" key="7">
    <source>
        <dbReference type="ARBA" id="ARBA00023136"/>
    </source>
</evidence>
<keyword evidence="10" id="KW-0175">Coiled coil</keyword>
<proteinExistence type="inferred from homology"/>
<dbReference type="RefSeq" id="WP_088861059.1">
    <property type="nucleotide sequence ID" value="NZ_JAJAXJ010000014.1"/>
</dbReference>
<dbReference type="Gene3D" id="1.10.287.470">
    <property type="entry name" value="Helix hairpin bin"/>
    <property type="match status" value="1"/>
</dbReference>